<sequence length="70" mass="7723">SACIQVTRDKNYEPIEIPSEDDRTVLLPTVTAQFPGACGLPYRIPCLLVEGILHAPSAGWGNLVYPKLWQ</sequence>
<feature type="domain" description="TAR DNA-binding protein 43 N-terminal" evidence="1">
    <location>
        <begin position="4"/>
        <end position="65"/>
    </location>
</feature>
<keyword evidence="3" id="KW-1185">Reference proteome</keyword>
<evidence type="ECO:0000313" key="3">
    <source>
        <dbReference type="Proteomes" id="UP000001519"/>
    </source>
</evidence>
<dbReference type="InParanoid" id="A0A2I2YRY9"/>
<name>A0A2I2YRY9_GORGO</name>
<dbReference type="EMBL" id="CABD030046932">
    <property type="status" value="NOT_ANNOTATED_CDS"/>
    <property type="molecule type" value="Genomic_DNA"/>
</dbReference>
<organism evidence="2 3">
    <name type="scientific">Gorilla gorilla gorilla</name>
    <name type="common">Western lowland gorilla</name>
    <dbReference type="NCBI Taxonomy" id="9595"/>
    <lineage>
        <taxon>Eukaryota</taxon>
        <taxon>Metazoa</taxon>
        <taxon>Chordata</taxon>
        <taxon>Craniata</taxon>
        <taxon>Vertebrata</taxon>
        <taxon>Euteleostomi</taxon>
        <taxon>Mammalia</taxon>
        <taxon>Eutheria</taxon>
        <taxon>Euarchontoglires</taxon>
        <taxon>Primates</taxon>
        <taxon>Haplorrhini</taxon>
        <taxon>Catarrhini</taxon>
        <taxon>Hominidae</taxon>
        <taxon>Gorilla</taxon>
    </lineage>
</organism>
<reference evidence="2" key="3">
    <citation type="submission" date="2025-08" db="UniProtKB">
        <authorList>
            <consortium name="Ensembl"/>
        </authorList>
    </citation>
    <scope>IDENTIFICATION</scope>
</reference>
<dbReference type="Pfam" id="PF18694">
    <property type="entry name" value="TDP-43_N"/>
    <property type="match status" value="1"/>
</dbReference>
<dbReference type="InterPro" id="IPR041105">
    <property type="entry name" value="TDP-43_N"/>
</dbReference>
<reference evidence="2 3" key="2">
    <citation type="journal article" date="2012" name="Nature">
        <title>Insights into hominid evolution from the gorilla genome sequence.</title>
        <authorList>
            <person name="Scally A."/>
            <person name="Dutheil J.Y."/>
            <person name="Hillier L.W."/>
            <person name="Jordan G.E."/>
            <person name="Goodhead I."/>
            <person name="Herrero J."/>
            <person name="Hobolth A."/>
            <person name="Lappalainen T."/>
            <person name="Mailund T."/>
            <person name="Marques-Bonet T."/>
            <person name="McCarthy S."/>
            <person name="Montgomery S.H."/>
            <person name="Schwalie P.C."/>
            <person name="Tang Y.A."/>
            <person name="Ward M.C."/>
            <person name="Xue Y."/>
            <person name="Yngvadottir B."/>
            <person name="Alkan C."/>
            <person name="Andersen L.N."/>
            <person name="Ayub Q."/>
            <person name="Ball E.V."/>
            <person name="Beal K."/>
            <person name="Bradley B.J."/>
            <person name="Chen Y."/>
            <person name="Clee C.M."/>
            <person name="Fitzgerald S."/>
            <person name="Graves T.A."/>
            <person name="Gu Y."/>
            <person name="Heath P."/>
            <person name="Heger A."/>
            <person name="Karakoc E."/>
            <person name="Kolb-Kokocinski A."/>
            <person name="Laird G.K."/>
            <person name="Lunter G."/>
            <person name="Meader S."/>
            <person name="Mort M."/>
            <person name="Mullikin J.C."/>
            <person name="Munch K."/>
            <person name="O'Connor T.D."/>
            <person name="Phillips A.D."/>
            <person name="Prado-Martinez J."/>
            <person name="Rogers A.S."/>
            <person name="Sajjadian S."/>
            <person name="Schmidt D."/>
            <person name="Shaw K."/>
            <person name="Simpson J.T."/>
            <person name="Stenson P.D."/>
            <person name="Turner D.J."/>
            <person name="Vigilant L."/>
            <person name="Vilella A.J."/>
            <person name="Whitener W."/>
            <person name="Zhu B."/>
            <person name="Cooper D.N."/>
            <person name="de Jong P."/>
            <person name="Dermitzakis E.T."/>
            <person name="Eichler E.E."/>
            <person name="Flicek P."/>
            <person name="Goldman N."/>
            <person name="Mundy N.I."/>
            <person name="Ning Z."/>
            <person name="Odom D.T."/>
            <person name="Ponting C.P."/>
            <person name="Quail M.A."/>
            <person name="Ryder O.A."/>
            <person name="Searle S.M."/>
            <person name="Warren W.C."/>
            <person name="Wilson R.K."/>
            <person name="Schierup M.H."/>
            <person name="Rogers J."/>
            <person name="Tyler-Smith C."/>
            <person name="Durbin R."/>
        </authorList>
    </citation>
    <scope>NUCLEOTIDE SEQUENCE [LARGE SCALE GENOMIC DNA]</scope>
</reference>
<accession>A0A2I2YRY9</accession>
<proteinExistence type="predicted"/>
<dbReference type="GeneTree" id="ENSGT00940000165618"/>
<reference evidence="2" key="4">
    <citation type="submission" date="2025-09" db="UniProtKB">
        <authorList>
            <consortium name="Ensembl"/>
        </authorList>
    </citation>
    <scope>IDENTIFICATION</scope>
</reference>
<dbReference type="AlphaFoldDB" id="A0A2I2YRY9"/>
<dbReference type="Proteomes" id="UP000001519">
    <property type="component" value="Chromosome 6"/>
</dbReference>
<evidence type="ECO:0000313" key="2">
    <source>
        <dbReference type="Ensembl" id="ENSGGOP00000037730.1"/>
    </source>
</evidence>
<dbReference type="CDD" id="cd19609">
    <property type="entry name" value="NTD_TDP-43"/>
    <property type="match status" value="1"/>
</dbReference>
<protein>
    <recommendedName>
        <fullName evidence="1">TAR DNA-binding protein 43 N-terminal domain-containing protein</fullName>
    </recommendedName>
</protein>
<reference evidence="3" key="1">
    <citation type="submission" date="2011-05" db="EMBL/GenBank/DDBJ databases">
        <title>Insights into the evolution of the great apes provided by the gorilla genome.</title>
        <authorList>
            <person name="Scally A."/>
        </authorList>
    </citation>
    <scope>NUCLEOTIDE SEQUENCE [LARGE SCALE GENOMIC DNA]</scope>
</reference>
<evidence type="ECO:0000259" key="1">
    <source>
        <dbReference type="Pfam" id="PF18694"/>
    </source>
</evidence>
<dbReference type="STRING" id="9593.ENSGGOP00000037730"/>
<dbReference type="Ensembl" id="ENSGGOT00000042764.1">
    <property type="protein sequence ID" value="ENSGGOP00000037730.1"/>
    <property type="gene ID" value="ENSGGOG00000043856.1"/>
</dbReference>